<sequence>MWFFSTTNITNHDLENIAMKNLLIITVQELLLTDYRKRVEFCNWYMNAKGTIFSHQGYYEQTKQLLQDRAHNNPHSTDKETFNMNFGVIPVRNWLDENYGHRSPDLTPLYFYLWETLKDKVYRTEMTSRRINNSVTEMKRNS</sequence>
<name>A0ABD2BA37_VESSQ</name>
<evidence type="ECO:0000313" key="2">
    <source>
        <dbReference type="Proteomes" id="UP001607302"/>
    </source>
</evidence>
<dbReference type="Gene3D" id="3.30.420.10">
    <property type="entry name" value="Ribonuclease H-like superfamily/Ribonuclease H"/>
    <property type="match status" value="1"/>
</dbReference>
<proteinExistence type="predicted"/>
<protein>
    <submittedName>
        <fullName evidence="1">Uncharacterized protein</fullName>
    </submittedName>
</protein>
<gene>
    <name evidence="1" type="ORF">V1478_005713</name>
</gene>
<keyword evidence="2" id="KW-1185">Reference proteome</keyword>
<organism evidence="1 2">
    <name type="scientific">Vespula squamosa</name>
    <name type="common">Southern yellow jacket</name>
    <name type="synonym">Wasp</name>
    <dbReference type="NCBI Taxonomy" id="30214"/>
    <lineage>
        <taxon>Eukaryota</taxon>
        <taxon>Metazoa</taxon>
        <taxon>Ecdysozoa</taxon>
        <taxon>Arthropoda</taxon>
        <taxon>Hexapoda</taxon>
        <taxon>Insecta</taxon>
        <taxon>Pterygota</taxon>
        <taxon>Neoptera</taxon>
        <taxon>Endopterygota</taxon>
        <taxon>Hymenoptera</taxon>
        <taxon>Apocrita</taxon>
        <taxon>Aculeata</taxon>
        <taxon>Vespoidea</taxon>
        <taxon>Vespidae</taxon>
        <taxon>Vespinae</taxon>
        <taxon>Vespula</taxon>
    </lineage>
</organism>
<dbReference type="EMBL" id="JAUDFV010000130">
    <property type="protein sequence ID" value="KAL2729423.1"/>
    <property type="molecule type" value="Genomic_DNA"/>
</dbReference>
<evidence type="ECO:0000313" key="1">
    <source>
        <dbReference type="EMBL" id="KAL2729423.1"/>
    </source>
</evidence>
<accession>A0ABD2BA37</accession>
<comment type="caution">
    <text evidence="1">The sequence shown here is derived from an EMBL/GenBank/DDBJ whole genome shotgun (WGS) entry which is preliminary data.</text>
</comment>
<dbReference type="AlphaFoldDB" id="A0ABD2BA37"/>
<dbReference type="InterPro" id="IPR036397">
    <property type="entry name" value="RNaseH_sf"/>
</dbReference>
<dbReference type="Proteomes" id="UP001607302">
    <property type="component" value="Unassembled WGS sequence"/>
</dbReference>
<dbReference type="PANTHER" id="PTHR47326">
    <property type="entry name" value="TRANSPOSABLE ELEMENT TC3 TRANSPOSASE-LIKE PROTEIN"/>
    <property type="match status" value="1"/>
</dbReference>
<dbReference type="PANTHER" id="PTHR47326:SF1">
    <property type="entry name" value="HTH PSQ-TYPE DOMAIN-CONTAINING PROTEIN"/>
    <property type="match status" value="1"/>
</dbReference>
<reference evidence="1 2" key="1">
    <citation type="journal article" date="2024" name="Ann. Entomol. Soc. Am.">
        <title>Genomic analyses of the southern and eastern yellowjacket wasps (Hymenoptera: Vespidae) reveal evolutionary signatures of social life.</title>
        <authorList>
            <person name="Catto M.A."/>
            <person name="Caine P.B."/>
            <person name="Orr S.E."/>
            <person name="Hunt B.G."/>
            <person name="Goodisman M.A.D."/>
        </authorList>
    </citation>
    <scope>NUCLEOTIDE SEQUENCE [LARGE SCALE GENOMIC DNA]</scope>
    <source>
        <strain evidence="1">233</strain>
        <tissue evidence="1">Head and thorax</tissue>
    </source>
</reference>